<dbReference type="PANTHER" id="PTHR22674">
    <property type="entry name" value="NTPASE, KAP FAMILY P-LOOP DOMAIN-CONTAINING 1"/>
    <property type="match status" value="1"/>
</dbReference>
<dbReference type="Pfam" id="PF07693">
    <property type="entry name" value="KAP_NTPase"/>
    <property type="match status" value="1"/>
</dbReference>
<comment type="caution">
    <text evidence="2">The sequence shown here is derived from an EMBL/GenBank/DDBJ whole genome shotgun (WGS) entry which is preliminary data.</text>
</comment>
<evidence type="ECO:0000259" key="1">
    <source>
        <dbReference type="Pfam" id="PF07693"/>
    </source>
</evidence>
<proteinExistence type="predicted"/>
<organism evidence="2 3">
    <name type="scientific">Plantactinospora alkalitolerans</name>
    <dbReference type="NCBI Taxonomy" id="2789879"/>
    <lineage>
        <taxon>Bacteria</taxon>
        <taxon>Bacillati</taxon>
        <taxon>Actinomycetota</taxon>
        <taxon>Actinomycetes</taxon>
        <taxon>Micromonosporales</taxon>
        <taxon>Micromonosporaceae</taxon>
        <taxon>Plantactinospora</taxon>
    </lineage>
</organism>
<keyword evidence="3" id="KW-1185">Reference proteome</keyword>
<feature type="domain" description="KAP NTPase" evidence="1">
    <location>
        <begin position="34"/>
        <end position="311"/>
    </location>
</feature>
<reference evidence="2 3" key="1">
    <citation type="submission" date="2020-11" db="EMBL/GenBank/DDBJ databases">
        <title>A novel isolate from a Black sea contaminated sediment with potential to produce alkanes: Plantactinospora alkalitolerans sp. nov.</title>
        <authorList>
            <person name="Carro L."/>
            <person name="Veyisoglu A."/>
            <person name="Guven K."/>
            <person name="Schumann P."/>
            <person name="Klenk H.-P."/>
            <person name="Sahin N."/>
        </authorList>
    </citation>
    <scope>NUCLEOTIDE SEQUENCE [LARGE SCALE GENOMIC DNA]</scope>
    <source>
        <strain evidence="2 3">S1510</strain>
    </source>
</reference>
<protein>
    <recommendedName>
        <fullName evidence="1">KAP NTPase domain-containing protein</fullName>
    </recommendedName>
</protein>
<evidence type="ECO:0000313" key="2">
    <source>
        <dbReference type="EMBL" id="MBF9132738.1"/>
    </source>
</evidence>
<evidence type="ECO:0000313" key="3">
    <source>
        <dbReference type="Proteomes" id="UP000638560"/>
    </source>
</evidence>
<sequence>MSNAADLPVLEPNDDLLEMKGHADDLAARLAEDPLPFTLGIYGAWGEGKTTFAHLVKHHLGQRAEWTDLRFVEFSAWPYVTADAIWRALLEAVARKVYNQKEDTGGDELAPQPVGTRLRRMLLEPLFPKPEKSGGKQAYEELMARLGRASALTARTARDGEAARQLAVLSAFALDVAASAAPPLATLRSLFGKGEEAAKAVGARNREVQGVEEMRRAVRELFGAAGKPRTVVLIDDLDRCLPEVAFDVLETLKVFLAECRSTGAECLFIIPVDRKVLERGLTARLGADDAPQGAYARRYLEKIIQRGISVSEVRDSSPGQLIGGYFPEWVGAADLLNLATQGNPRRLKQQCDLLSLHFKPERRQG</sequence>
<dbReference type="InterPro" id="IPR027417">
    <property type="entry name" value="P-loop_NTPase"/>
</dbReference>
<dbReference type="EMBL" id="JADPUN010000247">
    <property type="protein sequence ID" value="MBF9132738.1"/>
    <property type="molecule type" value="Genomic_DNA"/>
</dbReference>
<dbReference type="PANTHER" id="PTHR22674:SF6">
    <property type="entry name" value="NTPASE KAP FAMILY P-LOOP DOMAIN-CONTAINING PROTEIN 1"/>
    <property type="match status" value="1"/>
</dbReference>
<dbReference type="Gene3D" id="3.40.50.300">
    <property type="entry name" value="P-loop containing nucleotide triphosphate hydrolases"/>
    <property type="match status" value="1"/>
</dbReference>
<dbReference type="SUPFAM" id="SSF52540">
    <property type="entry name" value="P-loop containing nucleoside triphosphate hydrolases"/>
    <property type="match status" value="1"/>
</dbReference>
<name>A0ABS0H2Q1_9ACTN</name>
<dbReference type="RefSeq" id="WP_196204262.1">
    <property type="nucleotide sequence ID" value="NZ_JADPUN010000247.1"/>
</dbReference>
<accession>A0ABS0H2Q1</accession>
<dbReference type="Proteomes" id="UP000638560">
    <property type="component" value="Unassembled WGS sequence"/>
</dbReference>
<dbReference type="InterPro" id="IPR011646">
    <property type="entry name" value="KAP_P-loop"/>
</dbReference>
<gene>
    <name evidence="2" type="ORF">I0C86_27835</name>
</gene>
<dbReference type="InterPro" id="IPR052754">
    <property type="entry name" value="NTPase_KAP_P-loop"/>
</dbReference>